<feature type="transmembrane region" description="Helical" evidence="3">
    <location>
        <begin position="303"/>
        <end position="320"/>
    </location>
</feature>
<feature type="coiled-coil region" evidence="1">
    <location>
        <begin position="176"/>
        <end position="203"/>
    </location>
</feature>
<reference evidence="6 7" key="1">
    <citation type="submission" date="2018-07" db="EMBL/GenBank/DDBJ databases">
        <title>Genome sequencing of Moraxellaceae gen. HYN0046.</title>
        <authorList>
            <person name="Kim M."/>
            <person name="Yi H."/>
        </authorList>
    </citation>
    <scope>NUCLEOTIDE SEQUENCE [LARGE SCALE GENOMIC DNA]</scope>
    <source>
        <strain evidence="6 7">HYN0046</strain>
    </source>
</reference>
<dbReference type="OrthoDB" id="6712586at2"/>
<evidence type="ECO:0000313" key="6">
    <source>
        <dbReference type="EMBL" id="AXI01850.1"/>
    </source>
</evidence>
<dbReference type="RefSeq" id="WP_114897960.1">
    <property type="nucleotide sequence ID" value="NZ_CP031222.1"/>
</dbReference>
<evidence type="ECO:0000313" key="7">
    <source>
        <dbReference type="Proteomes" id="UP000253940"/>
    </source>
</evidence>
<feature type="domain" description="DUF4349" evidence="5">
    <location>
        <begin position="81"/>
        <end position="316"/>
    </location>
</feature>
<evidence type="ECO:0000256" key="2">
    <source>
        <dbReference type="SAM" id="MobiDB-lite"/>
    </source>
</evidence>
<organism evidence="6 7">
    <name type="scientific">Aquirhabdus parva</name>
    <dbReference type="NCBI Taxonomy" id="2283318"/>
    <lineage>
        <taxon>Bacteria</taxon>
        <taxon>Pseudomonadati</taxon>
        <taxon>Pseudomonadota</taxon>
        <taxon>Gammaproteobacteria</taxon>
        <taxon>Moraxellales</taxon>
        <taxon>Moraxellaceae</taxon>
        <taxon>Aquirhabdus</taxon>
    </lineage>
</organism>
<dbReference type="Pfam" id="PF14257">
    <property type="entry name" value="DUF4349"/>
    <property type="match status" value="1"/>
</dbReference>
<feature type="chain" id="PRO_5016964528" evidence="4">
    <location>
        <begin position="25"/>
        <end position="347"/>
    </location>
</feature>
<dbReference type="PROSITE" id="PS51257">
    <property type="entry name" value="PROKAR_LIPOPROTEIN"/>
    <property type="match status" value="1"/>
</dbReference>
<dbReference type="InterPro" id="IPR025645">
    <property type="entry name" value="DUF4349"/>
</dbReference>
<keyword evidence="3" id="KW-1133">Transmembrane helix</keyword>
<proteinExistence type="predicted"/>
<dbReference type="AlphaFoldDB" id="A0A345P3J1"/>
<dbReference type="Proteomes" id="UP000253940">
    <property type="component" value="Chromosome"/>
</dbReference>
<evidence type="ECO:0000256" key="3">
    <source>
        <dbReference type="SAM" id="Phobius"/>
    </source>
</evidence>
<evidence type="ECO:0000256" key="1">
    <source>
        <dbReference type="SAM" id="Coils"/>
    </source>
</evidence>
<protein>
    <submittedName>
        <fullName evidence="6">DUF4349 domain-containing protein</fullName>
    </submittedName>
</protein>
<keyword evidence="7" id="KW-1185">Reference proteome</keyword>
<feature type="compositionally biased region" description="Low complexity" evidence="2">
    <location>
        <begin position="30"/>
        <end position="41"/>
    </location>
</feature>
<keyword evidence="3" id="KW-0812">Transmembrane</keyword>
<keyword evidence="4" id="KW-0732">Signal</keyword>
<keyword evidence="3" id="KW-0472">Membrane</keyword>
<evidence type="ECO:0000256" key="4">
    <source>
        <dbReference type="SAM" id="SignalP"/>
    </source>
</evidence>
<feature type="signal peptide" evidence="4">
    <location>
        <begin position="1"/>
        <end position="24"/>
    </location>
</feature>
<keyword evidence="1" id="KW-0175">Coiled coil</keyword>
<dbReference type="KEGG" id="mbah:HYN46_02525"/>
<name>A0A345P3J1_9GAMM</name>
<sequence>MSNASKVSAVALSTILLISCSKKAEQSDSAQEAMAPAPQAASGEMVAGSQADAKSASFDAPQVSKVEQLTSTVATYNDVERKFIRTATVNFGVKDVYQSALAIEDAAAAQGGFVTKNDIKSTPQESAHYSSAEGKIVDVVEYAIEGQLVVRIPSQKTQDFLRAIVTQIEFLENRSFEAHDAQFEMLRQQLEAIRQQLAQAQLSALAQQKGNIAQKTDAIDASTQSKAARDEALIKQKEFEDQVAFATITIDIHQPNKVRKTESNDLNRVVAESRPNFFKRLADSLLIGWYGVVDFLIEFMKVWPLWLFIGLVTFGIYRFRKGRKLVIRSKGKENQSDKNTSNDKADS</sequence>
<dbReference type="EMBL" id="CP031222">
    <property type="protein sequence ID" value="AXI01850.1"/>
    <property type="molecule type" value="Genomic_DNA"/>
</dbReference>
<feature type="region of interest" description="Disordered" evidence="2">
    <location>
        <begin position="27"/>
        <end position="48"/>
    </location>
</feature>
<evidence type="ECO:0000259" key="5">
    <source>
        <dbReference type="Pfam" id="PF14257"/>
    </source>
</evidence>
<accession>A0A345P3J1</accession>
<gene>
    <name evidence="6" type="ORF">HYN46_02525</name>
</gene>